<evidence type="ECO:0008006" key="4">
    <source>
        <dbReference type="Google" id="ProtNLM"/>
    </source>
</evidence>
<reference evidence="2" key="1">
    <citation type="submission" date="2024-05" db="EMBL/GenBank/DDBJ databases">
        <title>30 novel species of actinomycetes from the DSMZ collection.</title>
        <authorList>
            <person name="Nouioui I."/>
        </authorList>
    </citation>
    <scope>NUCLEOTIDE SEQUENCE</scope>
    <source>
        <strain evidence="2">DSM 40473</strain>
    </source>
</reference>
<dbReference type="RefSeq" id="WP_311612428.1">
    <property type="nucleotide sequence ID" value="NZ_JAVRFI010000011.1"/>
</dbReference>
<dbReference type="EMBL" id="JAVRFI010000011">
    <property type="protein sequence ID" value="MDT0451169.1"/>
    <property type="molecule type" value="Genomic_DNA"/>
</dbReference>
<dbReference type="Proteomes" id="UP001180531">
    <property type="component" value="Unassembled WGS sequence"/>
</dbReference>
<sequence>MSMWGRTAVPQPVLRAAVAVLASLLLVLTGSASAGMERVSVREETLASASLSDDSSDECVACAPEQRVPRPGRVGRPAGRLVCPPAFASSAGGTGGLPGGGVPPRPGDTVAAGHAQHSVLRC</sequence>
<comment type="caution">
    <text evidence="2">The sequence shown here is derived from an EMBL/GenBank/DDBJ whole genome shotgun (WGS) entry which is preliminary data.</text>
</comment>
<accession>A0ABU2STC1</accession>
<keyword evidence="3" id="KW-1185">Reference proteome</keyword>
<feature type="region of interest" description="Disordered" evidence="1">
    <location>
        <begin position="92"/>
        <end position="114"/>
    </location>
</feature>
<evidence type="ECO:0000256" key="1">
    <source>
        <dbReference type="SAM" id="MobiDB-lite"/>
    </source>
</evidence>
<evidence type="ECO:0000313" key="3">
    <source>
        <dbReference type="Proteomes" id="UP001180531"/>
    </source>
</evidence>
<proteinExistence type="predicted"/>
<protein>
    <recommendedName>
        <fullName evidence="4">Secreted protein</fullName>
    </recommendedName>
</protein>
<organism evidence="2 3">
    <name type="scientific">Streptomyces hesseae</name>
    <dbReference type="NCBI Taxonomy" id="3075519"/>
    <lineage>
        <taxon>Bacteria</taxon>
        <taxon>Bacillati</taxon>
        <taxon>Actinomycetota</taxon>
        <taxon>Actinomycetes</taxon>
        <taxon>Kitasatosporales</taxon>
        <taxon>Streptomycetaceae</taxon>
        <taxon>Streptomyces</taxon>
    </lineage>
</organism>
<evidence type="ECO:0000313" key="2">
    <source>
        <dbReference type="EMBL" id="MDT0451169.1"/>
    </source>
</evidence>
<name>A0ABU2STC1_9ACTN</name>
<gene>
    <name evidence="2" type="ORF">RM609_19070</name>
</gene>